<comment type="catalytic activity">
    <reaction evidence="2">
        <text>oxidized coenzyme F420-(gamma-L-Glu)(n) + a quinol + H(+) = reduced coenzyme F420-(gamma-L-Glu)(n) + a quinone</text>
        <dbReference type="Rhea" id="RHEA:39663"/>
        <dbReference type="Rhea" id="RHEA-COMP:12939"/>
        <dbReference type="Rhea" id="RHEA-COMP:14378"/>
        <dbReference type="ChEBI" id="CHEBI:15378"/>
        <dbReference type="ChEBI" id="CHEBI:24646"/>
        <dbReference type="ChEBI" id="CHEBI:132124"/>
        <dbReference type="ChEBI" id="CHEBI:133980"/>
        <dbReference type="ChEBI" id="CHEBI:139511"/>
    </reaction>
</comment>
<dbReference type="GO" id="GO:0016491">
    <property type="term" value="F:oxidoreductase activity"/>
    <property type="evidence" value="ECO:0007669"/>
    <property type="project" value="InterPro"/>
</dbReference>
<protein>
    <submittedName>
        <fullName evidence="4">Nitroreductase family deazaflavin-dependent oxidoreductase</fullName>
    </submittedName>
</protein>
<dbReference type="EMBL" id="CP062983">
    <property type="protein sequence ID" value="QPC84637.1"/>
    <property type="molecule type" value="Genomic_DNA"/>
</dbReference>
<keyword evidence="5" id="KW-1185">Reference proteome</keyword>
<dbReference type="GO" id="GO:0005886">
    <property type="term" value="C:plasma membrane"/>
    <property type="evidence" value="ECO:0007669"/>
    <property type="project" value="TreeGrafter"/>
</dbReference>
<gene>
    <name evidence="4" type="ORF">G4Y79_09745</name>
</gene>
<comment type="similarity">
    <text evidence="1">Belongs to the F420H(2)-dependent quinone reductase family.</text>
</comment>
<keyword evidence="3" id="KW-0812">Transmembrane</keyword>
<organism evidence="4 5">
    <name type="scientific">Phototrophicus methaneseepsis</name>
    <dbReference type="NCBI Taxonomy" id="2710758"/>
    <lineage>
        <taxon>Bacteria</taxon>
        <taxon>Bacillati</taxon>
        <taxon>Chloroflexota</taxon>
        <taxon>Candidatus Thermofontia</taxon>
        <taxon>Phototrophicales</taxon>
        <taxon>Phototrophicaceae</taxon>
        <taxon>Phototrophicus</taxon>
    </lineage>
</organism>
<dbReference type="KEGG" id="pmet:G4Y79_09745"/>
<dbReference type="NCBIfam" id="TIGR00026">
    <property type="entry name" value="hi_GC_TIGR00026"/>
    <property type="match status" value="1"/>
</dbReference>
<dbReference type="Proteomes" id="UP000594468">
    <property type="component" value="Chromosome"/>
</dbReference>
<evidence type="ECO:0000256" key="3">
    <source>
        <dbReference type="SAM" id="Phobius"/>
    </source>
</evidence>
<keyword evidence="3" id="KW-1133">Transmembrane helix</keyword>
<dbReference type="PANTHER" id="PTHR39428:SF1">
    <property type="entry name" value="F420H(2)-DEPENDENT QUINONE REDUCTASE RV1261C"/>
    <property type="match status" value="1"/>
</dbReference>
<dbReference type="InterPro" id="IPR004378">
    <property type="entry name" value="F420H2_quin_Rdtase"/>
</dbReference>
<dbReference type="GO" id="GO:0070967">
    <property type="term" value="F:coenzyme F420 binding"/>
    <property type="evidence" value="ECO:0007669"/>
    <property type="project" value="TreeGrafter"/>
</dbReference>
<dbReference type="Pfam" id="PF04075">
    <property type="entry name" value="F420H2_quin_red"/>
    <property type="match status" value="1"/>
</dbReference>
<accession>A0A7S8ECV3</accession>
<dbReference type="PANTHER" id="PTHR39428">
    <property type="entry name" value="F420H(2)-DEPENDENT QUINONE REDUCTASE RV1261C"/>
    <property type="match status" value="1"/>
</dbReference>
<keyword evidence="3" id="KW-0472">Membrane</keyword>
<name>A0A7S8ECV3_9CHLR</name>
<dbReference type="Gene3D" id="2.30.110.10">
    <property type="entry name" value="Electron Transport, Fmn-binding Protein, Chain A"/>
    <property type="match status" value="1"/>
</dbReference>
<dbReference type="RefSeq" id="WP_195172700.1">
    <property type="nucleotide sequence ID" value="NZ_CP062983.1"/>
</dbReference>
<feature type="transmembrane region" description="Helical" evidence="3">
    <location>
        <begin position="173"/>
        <end position="192"/>
    </location>
</feature>
<evidence type="ECO:0000313" key="4">
    <source>
        <dbReference type="EMBL" id="QPC84637.1"/>
    </source>
</evidence>
<evidence type="ECO:0000256" key="2">
    <source>
        <dbReference type="ARBA" id="ARBA00049106"/>
    </source>
</evidence>
<evidence type="ECO:0000256" key="1">
    <source>
        <dbReference type="ARBA" id="ARBA00008710"/>
    </source>
</evidence>
<dbReference type="AlphaFoldDB" id="A0A7S8ECV3"/>
<evidence type="ECO:0000313" key="5">
    <source>
        <dbReference type="Proteomes" id="UP000594468"/>
    </source>
</evidence>
<reference evidence="4 5" key="1">
    <citation type="submission" date="2020-02" db="EMBL/GenBank/DDBJ databases">
        <authorList>
            <person name="Zheng R.K."/>
            <person name="Sun C.M."/>
        </authorList>
    </citation>
    <scope>NUCLEOTIDE SEQUENCE [LARGE SCALE GENOMIC DNA]</scope>
    <source>
        <strain evidence="5">rifampicinis</strain>
    </source>
</reference>
<proteinExistence type="inferred from homology"/>
<dbReference type="InterPro" id="IPR012349">
    <property type="entry name" value="Split_barrel_FMN-bd"/>
</dbReference>
<sequence>MSEEPQKPYVPYPTGALRLLLRSPLQLYRLGLGNVVGLMPFMVLTTRGQRSGLPRHAVLEYRRHGSKYYALSVWGARPSWYQNLLSHPVVTLQIGNEEIAARAVPVTDAHEAARAVYRFRKNSPLYAKLLARISSADHINLGTLMDVSGEFTVVRFDPLHTPPELEGIRATRWWVTALTAVIIGAGMVGWRVRHEN</sequence>